<evidence type="ECO:0000313" key="1">
    <source>
        <dbReference type="EMBL" id="SBV35579.1"/>
    </source>
</evidence>
<accession>A0A1Y5PZZ4</accession>
<organism evidence="1">
    <name type="scientific">uncultured Stenotrophomonas sp</name>
    <dbReference type="NCBI Taxonomy" id="165438"/>
    <lineage>
        <taxon>Bacteria</taxon>
        <taxon>Pseudomonadati</taxon>
        <taxon>Pseudomonadota</taxon>
        <taxon>Gammaproteobacteria</taxon>
        <taxon>Lysobacterales</taxon>
        <taxon>Lysobacteraceae</taxon>
        <taxon>Stenotrophomonas</taxon>
        <taxon>environmental samples</taxon>
    </lineage>
</organism>
<gene>
    <name evidence="1" type="ORF">STPYR_10509</name>
</gene>
<dbReference type="EMBL" id="FLTS01000001">
    <property type="protein sequence ID" value="SBV35579.1"/>
    <property type="molecule type" value="Genomic_DNA"/>
</dbReference>
<protein>
    <submittedName>
        <fullName evidence="1">Uncharacterized protein</fullName>
    </submittedName>
</protein>
<name>A0A1Y5PZZ4_9GAMM</name>
<proteinExistence type="predicted"/>
<sequence length="92" mass="9913">MRLRFPLQAAARWQLRALARLLGVGAAGQQQRTGKDTDGFHHAFPQAPAVVADGGHVVCLSWIPPRALFPGPMRASPLRAGSVFTVLQKCGR</sequence>
<reference evidence="1" key="1">
    <citation type="submission" date="2016-03" db="EMBL/GenBank/DDBJ databases">
        <authorList>
            <person name="Ploux O."/>
        </authorList>
    </citation>
    <scope>NUCLEOTIDE SEQUENCE</scope>
    <source>
        <strain evidence="1">UC10</strain>
    </source>
</reference>
<dbReference type="AlphaFoldDB" id="A0A1Y5PZZ4"/>